<dbReference type="SUPFAM" id="SSF51569">
    <property type="entry name" value="Aldolase"/>
    <property type="match status" value="1"/>
</dbReference>
<dbReference type="PRINTS" id="PR00146">
    <property type="entry name" value="DHPICSNTHASE"/>
</dbReference>
<dbReference type="Proteomes" id="UP000000852">
    <property type="component" value="Chromosome"/>
</dbReference>
<dbReference type="PIRSF" id="PIRSF001365">
    <property type="entry name" value="DHDPS"/>
    <property type="match status" value="1"/>
</dbReference>
<evidence type="ECO:0000313" key="7">
    <source>
        <dbReference type="EMBL" id="ACU02746.1"/>
    </source>
</evidence>
<keyword evidence="2 4" id="KW-0456">Lyase</keyword>
<evidence type="ECO:0000256" key="1">
    <source>
        <dbReference type="ARBA" id="ARBA00007592"/>
    </source>
</evidence>
<evidence type="ECO:0000256" key="4">
    <source>
        <dbReference type="PIRNR" id="PIRNR001365"/>
    </source>
</evidence>
<evidence type="ECO:0000256" key="2">
    <source>
        <dbReference type="ARBA" id="ARBA00023239"/>
    </source>
</evidence>
<dbReference type="PANTHER" id="PTHR12128:SF66">
    <property type="entry name" value="4-HYDROXY-2-OXOGLUTARATE ALDOLASE, MITOCHONDRIAL"/>
    <property type="match status" value="1"/>
</dbReference>
<dbReference type="OrthoDB" id="9782828at2"/>
<evidence type="ECO:0000256" key="3">
    <source>
        <dbReference type="ARBA" id="ARBA00023270"/>
    </source>
</evidence>
<dbReference type="CDD" id="cd00408">
    <property type="entry name" value="DHDPS-like"/>
    <property type="match status" value="1"/>
</dbReference>
<keyword evidence="3" id="KW-0704">Schiff base</keyword>
<dbReference type="InterPro" id="IPR020625">
    <property type="entry name" value="Schiff_base-form_aldolases_AS"/>
</dbReference>
<dbReference type="PANTHER" id="PTHR12128">
    <property type="entry name" value="DIHYDRODIPICOLINATE SYNTHASE"/>
    <property type="match status" value="1"/>
</dbReference>
<accession>C6Y0I5</accession>
<proteinExistence type="inferred from homology"/>
<comment type="similarity">
    <text evidence="1 4">Belongs to the DapA family.</text>
</comment>
<dbReference type="GO" id="GO:0008840">
    <property type="term" value="F:4-hydroxy-tetrahydrodipicolinate synthase activity"/>
    <property type="evidence" value="ECO:0007669"/>
    <property type="project" value="TreeGrafter"/>
</dbReference>
<feature type="binding site" evidence="6">
    <location>
        <position position="49"/>
    </location>
    <ligand>
        <name>pyruvate</name>
        <dbReference type="ChEBI" id="CHEBI:15361"/>
    </ligand>
</feature>
<dbReference type="PROSITE" id="PS00666">
    <property type="entry name" value="DHDPS_2"/>
    <property type="match status" value="1"/>
</dbReference>
<dbReference type="HOGENOM" id="CLU_049343_5_1_10"/>
<organism evidence="7 8">
    <name type="scientific">Pedobacter heparinus (strain ATCC 13125 / DSM 2366 / CIP 104194 / JCM 7457 / NBRC 12017 / NCIMB 9290 / NRRL B-14731 / HIM 762-3)</name>
    <dbReference type="NCBI Taxonomy" id="485917"/>
    <lineage>
        <taxon>Bacteria</taxon>
        <taxon>Pseudomonadati</taxon>
        <taxon>Bacteroidota</taxon>
        <taxon>Sphingobacteriia</taxon>
        <taxon>Sphingobacteriales</taxon>
        <taxon>Sphingobacteriaceae</taxon>
        <taxon>Pedobacter</taxon>
    </lineage>
</organism>
<feature type="active site" description="Proton donor/acceptor" evidence="5">
    <location>
        <position position="137"/>
    </location>
</feature>
<gene>
    <name evidence="7" type="ordered locus">Phep_0522</name>
</gene>
<feature type="active site" description="Schiff-base intermediate with substrate" evidence="5">
    <location>
        <position position="165"/>
    </location>
</feature>
<sequence>MMMEKKFNGVVVPMISPFTPAFKVDVAAAARITEHLSSYGAHPFLLGTTGESVSIAKEERARLVSAVVKANAGAKTVYAGISGNCFSEVVAEAKLFTDLGVDALVSTMPSYYPVEPDQQLRYFEQLADEVPLPLIIYNIPATTHLSIPLDVVEQLSHHQNILGFKDSEKGEERMIDAISRWKDRPDFAYLLGWALKSQQALFLGADGIVPSTGNLAPGLYQSIFDAAVAGNKVLATAAQVKADYLSEIYQKDRVLSKALPVLKIMMSAYSLCGTAMLPPLYQLPAEEEKSIVTRMRAEFDHLINVNTSNENE</sequence>
<dbReference type="SMART" id="SM01130">
    <property type="entry name" value="DHDPS"/>
    <property type="match status" value="1"/>
</dbReference>
<reference evidence="7 8" key="1">
    <citation type="journal article" date="2009" name="Stand. Genomic Sci.">
        <title>Complete genome sequence of Pedobacter heparinus type strain (HIM 762-3).</title>
        <authorList>
            <person name="Han C."/>
            <person name="Spring S."/>
            <person name="Lapidus A."/>
            <person name="Del Rio T.G."/>
            <person name="Tice H."/>
            <person name="Copeland A."/>
            <person name="Cheng J.F."/>
            <person name="Lucas S."/>
            <person name="Chen F."/>
            <person name="Nolan M."/>
            <person name="Bruce D."/>
            <person name="Goodwin L."/>
            <person name="Pitluck S."/>
            <person name="Ivanova N."/>
            <person name="Mavromatis K."/>
            <person name="Mikhailova N."/>
            <person name="Pati A."/>
            <person name="Chen A."/>
            <person name="Palaniappan K."/>
            <person name="Land M."/>
            <person name="Hauser L."/>
            <person name="Chang Y.J."/>
            <person name="Jeffries C.C."/>
            <person name="Saunders E."/>
            <person name="Chertkov O."/>
            <person name="Brettin T."/>
            <person name="Goker M."/>
            <person name="Rohde M."/>
            <person name="Bristow J."/>
            <person name="Eisen J.A."/>
            <person name="Markowitz V."/>
            <person name="Hugenholtz P."/>
            <person name="Kyrpides N.C."/>
            <person name="Klenk H.P."/>
            <person name="Detter J.C."/>
        </authorList>
    </citation>
    <scope>NUCLEOTIDE SEQUENCE [LARGE SCALE GENOMIC DNA]</scope>
    <source>
        <strain evidence="8">ATCC 13125 / DSM 2366 / CIP 104194 / JCM 7457 / NBRC 12017 / NCIMB 9290 / NRRL B-14731 / HIM 762-3</strain>
    </source>
</reference>
<keyword evidence="8" id="KW-1185">Reference proteome</keyword>
<feature type="binding site" evidence="6">
    <location>
        <position position="209"/>
    </location>
    <ligand>
        <name>pyruvate</name>
        <dbReference type="ChEBI" id="CHEBI:15361"/>
    </ligand>
</feature>
<name>C6Y0I5_PEDHD</name>
<dbReference type="KEGG" id="phe:Phep_0522"/>
<dbReference type="InterPro" id="IPR013785">
    <property type="entry name" value="Aldolase_TIM"/>
</dbReference>
<dbReference type="Pfam" id="PF00701">
    <property type="entry name" value="DHDPS"/>
    <property type="match status" value="1"/>
</dbReference>
<dbReference type="RefSeq" id="WP_012780699.1">
    <property type="nucleotide sequence ID" value="NC_013061.1"/>
</dbReference>
<dbReference type="eggNOG" id="COG0329">
    <property type="taxonomic scope" value="Bacteria"/>
</dbReference>
<evidence type="ECO:0000256" key="6">
    <source>
        <dbReference type="PIRSR" id="PIRSR001365-2"/>
    </source>
</evidence>
<dbReference type="Gene3D" id="3.20.20.70">
    <property type="entry name" value="Aldolase class I"/>
    <property type="match status" value="1"/>
</dbReference>
<dbReference type="InterPro" id="IPR002220">
    <property type="entry name" value="DapA-like"/>
</dbReference>
<dbReference type="EMBL" id="CP001681">
    <property type="protein sequence ID" value="ACU02746.1"/>
    <property type="molecule type" value="Genomic_DNA"/>
</dbReference>
<dbReference type="STRING" id="485917.Phep_0522"/>
<dbReference type="AlphaFoldDB" id="C6Y0I5"/>
<evidence type="ECO:0000256" key="5">
    <source>
        <dbReference type="PIRSR" id="PIRSR001365-1"/>
    </source>
</evidence>
<dbReference type="GO" id="GO:0044281">
    <property type="term" value="P:small molecule metabolic process"/>
    <property type="evidence" value="ECO:0007669"/>
    <property type="project" value="UniProtKB-ARBA"/>
</dbReference>
<protein>
    <submittedName>
        <fullName evidence="7">Dihydrodipicolinate synthetase</fullName>
    </submittedName>
</protein>
<evidence type="ECO:0000313" key="8">
    <source>
        <dbReference type="Proteomes" id="UP000000852"/>
    </source>
</evidence>